<keyword evidence="2" id="KW-1185">Reference proteome</keyword>
<name>A0A0Q0RUL6_9ARCH</name>
<sequence length="72" mass="8309">MVSLEESCVFNRGGICYFLESSTSKCSLCFNFKSFTKYGSRRKIYYNLFDYIKSSGSQIAFPKGDEEQETLE</sequence>
<dbReference type="RefSeq" id="WP_055032625.1">
    <property type="nucleotide sequence ID" value="NZ_JBBYJF010000012.1"/>
</dbReference>
<evidence type="ECO:0000313" key="2">
    <source>
        <dbReference type="Proteomes" id="UP000050320"/>
    </source>
</evidence>
<dbReference type="OrthoDB" id="55709at2157"/>
<gene>
    <name evidence="1" type="ORF">AOG54_06660</name>
</gene>
<proteinExistence type="predicted"/>
<accession>A0A0Q0RUL6</accession>
<dbReference type="EMBL" id="LKBG01000281">
    <property type="protein sequence ID" value="KQB33698.1"/>
    <property type="molecule type" value="Genomic_DNA"/>
</dbReference>
<protein>
    <submittedName>
        <fullName evidence="1">Uncharacterized protein</fullName>
    </submittedName>
</protein>
<organism evidence="1 2">
    <name type="scientific">Acidiplasma aeolicum</name>
    <dbReference type="NCBI Taxonomy" id="507754"/>
    <lineage>
        <taxon>Archaea</taxon>
        <taxon>Methanobacteriati</taxon>
        <taxon>Thermoplasmatota</taxon>
        <taxon>Thermoplasmata</taxon>
        <taxon>Thermoplasmatales</taxon>
        <taxon>Ferroplasmaceae</taxon>
        <taxon>Acidiplasma</taxon>
    </lineage>
</organism>
<dbReference type="AlphaFoldDB" id="A0A0Q0RUL6"/>
<reference evidence="1 2" key="1">
    <citation type="submission" date="2015-09" db="EMBL/GenBank/DDBJ databases">
        <title>Heavy metals and arsenic resistance mechanisms in polyextremophilic archaea of the family Ferroplasmaceae.</title>
        <authorList>
            <person name="Bulaev A.G."/>
            <person name="Kanygina A.V."/>
        </authorList>
    </citation>
    <scope>NUCLEOTIDE SEQUENCE [LARGE SCALE GENOMIC DNA]</scope>
    <source>
        <strain evidence="1 2">VT</strain>
    </source>
</reference>
<comment type="caution">
    <text evidence="1">The sequence shown here is derived from an EMBL/GenBank/DDBJ whole genome shotgun (WGS) entry which is preliminary data.</text>
</comment>
<evidence type="ECO:0000313" key="1">
    <source>
        <dbReference type="EMBL" id="KQB33698.1"/>
    </source>
</evidence>
<dbReference type="Proteomes" id="UP000050320">
    <property type="component" value="Unassembled WGS sequence"/>
</dbReference>